<feature type="compositionally biased region" description="Basic and acidic residues" evidence="1">
    <location>
        <begin position="68"/>
        <end position="81"/>
    </location>
</feature>
<keyword evidence="3" id="KW-1185">Reference proteome</keyword>
<gene>
    <name evidence="2" type="ORF">HNQ72_004523</name>
</gene>
<dbReference type="RefSeq" id="WP_183995375.1">
    <property type="nucleotide sequence ID" value="NZ_BMHW01000005.1"/>
</dbReference>
<evidence type="ECO:0000313" key="3">
    <source>
        <dbReference type="Proteomes" id="UP000547879"/>
    </source>
</evidence>
<evidence type="ECO:0008006" key="4">
    <source>
        <dbReference type="Google" id="ProtNLM"/>
    </source>
</evidence>
<dbReference type="Pfam" id="PF09954">
    <property type="entry name" value="DUF2188"/>
    <property type="match status" value="1"/>
</dbReference>
<name>A0A7W9YB30_9HYPH</name>
<dbReference type="Proteomes" id="UP000547879">
    <property type="component" value="Unassembled WGS sequence"/>
</dbReference>
<dbReference type="InterPro" id="IPR018691">
    <property type="entry name" value="DUF2188"/>
</dbReference>
<comment type="caution">
    <text evidence="2">The sequence shown here is derived from an EMBL/GenBank/DDBJ whole genome shotgun (WGS) entry which is preliminary data.</text>
</comment>
<proteinExistence type="predicted"/>
<dbReference type="EMBL" id="JACHEG010000006">
    <property type="protein sequence ID" value="MBB6164678.1"/>
    <property type="molecule type" value="Genomic_DNA"/>
</dbReference>
<feature type="region of interest" description="Disordered" evidence="1">
    <location>
        <begin position="60"/>
        <end position="81"/>
    </location>
</feature>
<protein>
    <recommendedName>
        <fullName evidence="4">DUF2188 domain-containing protein</fullName>
    </recommendedName>
</protein>
<accession>A0A7W9YB30</accession>
<evidence type="ECO:0000313" key="2">
    <source>
        <dbReference type="EMBL" id="MBB6164678.1"/>
    </source>
</evidence>
<dbReference type="AlphaFoldDB" id="A0A7W9YB30"/>
<reference evidence="2 3" key="1">
    <citation type="submission" date="2020-08" db="EMBL/GenBank/DDBJ databases">
        <title>Genomic Encyclopedia of Type Strains, Phase IV (KMG-IV): sequencing the most valuable type-strain genomes for metagenomic binning, comparative biology and taxonomic classification.</title>
        <authorList>
            <person name="Goeker M."/>
        </authorList>
    </citation>
    <scope>NUCLEOTIDE SEQUENCE [LARGE SCALE GENOMIC DNA]</scope>
    <source>
        <strain evidence="2 3">DSM 100734</strain>
    </source>
</reference>
<organism evidence="2 3">
    <name type="scientific">Rhizobium wenxiniae</name>
    <dbReference type="NCBI Taxonomy" id="1737357"/>
    <lineage>
        <taxon>Bacteria</taxon>
        <taxon>Pseudomonadati</taxon>
        <taxon>Pseudomonadota</taxon>
        <taxon>Alphaproteobacteria</taxon>
        <taxon>Hyphomicrobiales</taxon>
        <taxon>Rhizobiaceae</taxon>
        <taxon>Rhizobium/Agrobacterium group</taxon>
        <taxon>Rhizobium</taxon>
    </lineage>
</organism>
<sequence length="81" mass="8880">MPITYHVAEHDEGYAYRVGDVWSESFPNHDAALAAARSAAERQQVGGDPAEITFQLSDGTWQTQMVDGGDRPETDVVDDAR</sequence>
<evidence type="ECO:0000256" key="1">
    <source>
        <dbReference type="SAM" id="MobiDB-lite"/>
    </source>
</evidence>